<sequence>MFPFNSLKDFWNLKPRDDGGAALRSHRNNFVVAEDDYRRSPTNQQKQDVREALKRHGKNFVAAKPHTNQQKLDVERALKRHGNNFVVVEEPYQRPRYFPNLPKLNKVAAMPRTNQPKDLKIPFHKLGKNDLQLRRLHSNLRKPIKSNISLHKFSR</sequence>
<dbReference type="EMBL" id="CAKMRJ010000001">
    <property type="protein sequence ID" value="CAH1412677.1"/>
    <property type="molecule type" value="Genomic_DNA"/>
</dbReference>
<evidence type="ECO:0000313" key="2">
    <source>
        <dbReference type="Proteomes" id="UP001157418"/>
    </source>
</evidence>
<dbReference type="Proteomes" id="UP001157418">
    <property type="component" value="Unassembled WGS sequence"/>
</dbReference>
<comment type="caution">
    <text evidence="1">The sequence shown here is derived from an EMBL/GenBank/DDBJ whole genome shotgun (WGS) entry which is preliminary data.</text>
</comment>
<organism evidence="1 2">
    <name type="scientific">Lactuca virosa</name>
    <dbReference type="NCBI Taxonomy" id="75947"/>
    <lineage>
        <taxon>Eukaryota</taxon>
        <taxon>Viridiplantae</taxon>
        <taxon>Streptophyta</taxon>
        <taxon>Embryophyta</taxon>
        <taxon>Tracheophyta</taxon>
        <taxon>Spermatophyta</taxon>
        <taxon>Magnoliopsida</taxon>
        <taxon>eudicotyledons</taxon>
        <taxon>Gunneridae</taxon>
        <taxon>Pentapetalae</taxon>
        <taxon>asterids</taxon>
        <taxon>campanulids</taxon>
        <taxon>Asterales</taxon>
        <taxon>Asteraceae</taxon>
        <taxon>Cichorioideae</taxon>
        <taxon>Cichorieae</taxon>
        <taxon>Lactucinae</taxon>
        <taxon>Lactuca</taxon>
    </lineage>
</organism>
<name>A0AAU9LEE1_9ASTR</name>
<gene>
    <name evidence="1" type="ORF">LVIROSA_LOCUS676</name>
</gene>
<reference evidence="1 2" key="1">
    <citation type="submission" date="2022-01" db="EMBL/GenBank/DDBJ databases">
        <authorList>
            <person name="Xiong W."/>
            <person name="Schranz E."/>
        </authorList>
    </citation>
    <scope>NUCLEOTIDE SEQUENCE [LARGE SCALE GENOMIC DNA]</scope>
</reference>
<protein>
    <submittedName>
        <fullName evidence="1">Uncharacterized protein</fullName>
    </submittedName>
</protein>
<accession>A0AAU9LEE1</accession>
<evidence type="ECO:0000313" key="1">
    <source>
        <dbReference type="EMBL" id="CAH1412677.1"/>
    </source>
</evidence>
<proteinExistence type="predicted"/>
<dbReference type="AlphaFoldDB" id="A0AAU9LEE1"/>
<keyword evidence="2" id="KW-1185">Reference proteome</keyword>